<evidence type="ECO:0000313" key="9">
    <source>
        <dbReference type="EMBL" id="GGK45673.1"/>
    </source>
</evidence>
<name>A0AA37F266_9ACTN</name>
<evidence type="ECO:0000256" key="6">
    <source>
        <dbReference type="SAM" id="Phobius"/>
    </source>
</evidence>
<dbReference type="PANTHER" id="PTHR32089">
    <property type="entry name" value="METHYL-ACCEPTING CHEMOTAXIS PROTEIN MCPB"/>
    <property type="match status" value="1"/>
</dbReference>
<dbReference type="SUPFAM" id="SSF58104">
    <property type="entry name" value="Methyl-accepting chemotaxis protein (MCP) signaling domain"/>
    <property type="match status" value="1"/>
</dbReference>
<feature type="domain" description="HAMP" evidence="8">
    <location>
        <begin position="235"/>
        <end position="287"/>
    </location>
</feature>
<dbReference type="InterPro" id="IPR004089">
    <property type="entry name" value="MCPsignal_dom"/>
</dbReference>
<keyword evidence="6" id="KW-0472">Membrane</keyword>
<dbReference type="CDD" id="cd06225">
    <property type="entry name" value="HAMP"/>
    <property type="match status" value="1"/>
</dbReference>
<dbReference type="SMART" id="SM00283">
    <property type="entry name" value="MA"/>
    <property type="match status" value="1"/>
</dbReference>
<dbReference type="InterPro" id="IPR003660">
    <property type="entry name" value="HAMP_dom"/>
</dbReference>
<dbReference type="GO" id="GO:0006935">
    <property type="term" value="P:chemotaxis"/>
    <property type="evidence" value="ECO:0007669"/>
    <property type="project" value="InterPro"/>
</dbReference>
<reference evidence="9" key="2">
    <citation type="submission" date="2022-09" db="EMBL/GenBank/DDBJ databases">
        <authorList>
            <person name="Sun Q."/>
            <person name="Ohkuma M."/>
        </authorList>
    </citation>
    <scope>NUCLEOTIDE SEQUENCE</scope>
    <source>
        <strain evidence="9">JCM 3093</strain>
    </source>
</reference>
<dbReference type="PANTHER" id="PTHR32089:SF112">
    <property type="entry name" value="LYSOZYME-LIKE PROTEIN-RELATED"/>
    <property type="match status" value="1"/>
</dbReference>
<keyword evidence="1 6" id="KW-0812">Transmembrane</keyword>
<evidence type="ECO:0008006" key="11">
    <source>
        <dbReference type="Google" id="ProtNLM"/>
    </source>
</evidence>
<dbReference type="Proteomes" id="UP000627984">
    <property type="component" value="Unassembled WGS sequence"/>
</dbReference>
<evidence type="ECO:0000256" key="4">
    <source>
        <dbReference type="ARBA" id="ARBA00029447"/>
    </source>
</evidence>
<organism evidence="9 10">
    <name type="scientific">Planomonospora parontospora</name>
    <dbReference type="NCBI Taxonomy" id="58119"/>
    <lineage>
        <taxon>Bacteria</taxon>
        <taxon>Bacillati</taxon>
        <taxon>Actinomycetota</taxon>
        <taxon>Actinomycetes</taxon>
        <taxon>Streptosporangiales</taxon>
        <taxon>Streptosporangiaceae</taxon>
        <taxon>Planomonospora</taxon>
    </lineage>
</organism>
<dbReference type="PROSITE" id="PS50111">
    <property type="entry name" value="CHEMOTAXIS_TRANSDUC_2"/>
    <property type="match status" value="1"/>
</dbReference>
<dbReference type="Pfam" id="PF00672">
    <property type="entry name" value="HAMP"/>
    <property type="match status" value="1"/>
</dbReference>
<evidence type="ECO:0000259" key="8">
    <source>
        <dbReference type="PROSITE" id="PS50885"/>
    </source>
</evidence>
<accession>A0AA37F266</accession>
<proteinExistence type="inferred from homology"/>
<dbReference type="InterPro" id="IPR024478">
    <property type="entry name" value="HlyB_4HB_MCP"/>
</dbReference>
<dbReference type="SMART" id="SM00304">
    <property type="entry name" value="HAMP"/>
    <property type="match status" value="1"/>
</dbReference>
<feature type="transmembrane region" description="Helical" evidence="6">
    <location>
        <begin position="34"/>
        <end position="57"/>
    </location>
</feature>
<evidence type="ECO:0000313" key="10">
    <source>
        <dbReference type="Proteomes" id="UP000627984"/>
    </source>
</evidence>
<evidence type="ECO:0000259" key="7">
    <source>
        <dbReference type="PROSITE" id="PS50111"/>
    </source>
</evidence>
<evidence type="ECO:0000256" key="2">
    <source>
        <dbReference type="ARBA" id="ARBA00022989"/>
    </source>
</evidence>
<dbReference type="EMBL" id="BMQD01000001">
    <property type="protein sequence ID" value="GGK45673.1"/>
    <property type="molecule type" value="Genomic_DNA"/>
</dbReference>
<evidence type="ECO:0000256" key="1">
    <source>
        <dbReference type="ARBA" id="ARBA00022692"/>
    </source>
</evidence>
<keyword evidence="2 6" id="KW-1133">Transmembrane helix</keyword>
<dbReference type="InterPro" id="IPR004090">
    <property type="entry name" value="Chemotax_Me-accpt_rcpt"/>
</dbReference>
<comment type="caution">
    <text evidence="9">The sequence shown here is derived from an EMBL/GenBank/DDBJ whole genome shotgun (WGS) entry which is preliminary data.</text>
</comment>
<dbReference type="GO" id="GO:0004888">
    <property type="term" value="F:transmembrane signaling receptor activity"/>
    <property type="evidence" value="ECO:0007669"/>
    <property type="project" value="InterPro"/>
</dbReference>
<dbReference type="PRINTS" id="PR00260">
    <property type="entry name" value="CHEMTRNSDUCR"/>
</dbReference>
<feature type="domain" description="Methyl-accepting transducer" evidence="7">
    <location>
        <begin position="299"/>
        <end position="535"/>
    </location>
</feature>
<dbReference type="AlphaFoldDB" id="A0AA37F266"/>
<dbReference type="GO" id="GO:0007165">
    <property type="term" value="P:signal transduction"/>
    <property type="evidence" value="ECO:0007669"/>
    <property type="project" value="UniProtKB-KW"/>
</dbReference>
<evidence type="ECO:0000256" key="3">
    <source>
        <dbReference type="ARBA" id="ARBA00023224"/>
    </source>
</evidence>
<evidence type="ECO:0000256" key="5">
    <source>
        <dbReference type="PROSITE-ProRule" id="PRU00284"/>
    </source>
</evidence>
<dbReference type="RefSeq" id="WP_191893011.1">
    <property type="nucleotide sequence ID" value="NZ_BMQD01000001.1"/>
</dbReference>
<reference evidence="9" key="1">
    <citation type="journal article" date="2014" name="Int. J. Syst. Evol. Microbiol.">
        <title>Complete genome sequence of Corynebacterium casei LMG S-19264T (=DSM 44701T), isolated from a smear-ripened cheese.</title>
        <authorList>
            <consortium name="US DOE Joint Genome Institute (JGI-PGF)"/>
            <person name="Walter F."/>
            <person name="Albersmeier A."/>
            <person name="Kalinowski J."/>
            <person name="Ruckert C."/>
        </authorList>
    </citation>
    <scope>NUCLEOTIDE SEQUENCE</scope>
    <source>
        <strain evidence="9">JCM 3093</strain>
    </source>
</reference>
<dbReference type="Gene3D" id="1.10.287.950">
    <property type="entry name" value="Methyl-accepting chemotaxis protein"/>
    <property type="match status" value="1"/>
</dbReference>
<protein>
    <recommendedName>
        <fullName evidence="11">Methyl-accepting chemotaxis protein</fullName>
    </recommendedName>
</protein>
<dbReference type="Pfam" id="PF12729">
    <property type="entry name" value="4HB_MCP_1"/>
    <property type="match status" value="1"/>
</dbReference>
<gene>
    <name evidence="9" type="ORF">GCM10010126_01550</name>
</gene>
<dbReference type="GO" id="GO:0016020">
    <property type="term" value="C:membrane"/>
    <property type="evidence" value="ECO:0007669"/>
    <property type="project" value="InterPro"/>
</dbReference>
<sequence>MSQEARSPFDRVPAPPRGNFAVRWLADRRLRSKFLIIVGLGAAVAGGIGVTSLMSMAGMQANSDRIYQENVRALTELRALEHAALSMRTNVLDSAMSTSPNIREQFVAGVSAEDERFDQAITAYTARERSGGRDRSIAMLEEGIEEYRAVRDAKLLPAAEAGDSAAFALARDSEANPAFLKVSVALENLGEIENISARLDNEASRAAYVETRRNTIIVLVGGLAASLLLGMVISRLVTRSIDRVARVLAALEKGDLTVSADVRSTDEVGTMAQALDKATGHLRETVTVVSRSGNALGEAADELSAISDQITVGAQETSRGAEIASTTAGQVSANVQTVAASSEEMDASIGEIAERATEAARVAHEATAIADAVNRAVAQLGVSSSEIGNVINMITSIAEQTNLLALNATIEAARAGEAGKGFAVVAGEVKDLAQETARATSDISRRIEAIQTDSGTATQAIEQIVGVIEKITAFSTAVASAVEEQTATTNEISRNVTQAATGSSQITESISGVAHAAQLTAAGVDQAQRAAAELSRMSGELRQAVSGFTV</sequence>
<dbReference type="Pfam" id="PF00015">
    <property type="entry name" value="MCPsignal"/>
    <property type="match status" value="1"/>
</dbReference>
<keyword evidence="3 5" id="KW-0807">Transducer</keyword>
<dbReference type="PROSITE" id="PS50885">
    <property type="entry name" value="HAMP"/>
    <property type="match status" value="1"/>
</dbReference>
<feature type="transmembrane region" description="Helical" evidence="6">
    <location>
        <begin position="215"/>
        <end position="237"/>
    </location>
</feature>
<comment type="similarity">
    <text evidence="4">Belongs to the methyl-accepting chemotaxis (MCP) protein family.</text>
</comment>